<dbReference type="AlphaFoldDB" id="A0ABD2ZN65"/>
<dbReference type="InterPro" id="IPR004252">
    <property type="entry name" value="Probable_transposase_24"/>
</dbReference>
<proteinExistence type="predicted"/>
<name>A0ABD2ZN65_9GENT</name>
<keyword evidence="2" id="KW-1185">Reference proteome</keyword>
<protein>
    <submittedName>
        <fullName evidence="1">Uncharacterized protein</fullName>
    </submittedName>
</protein>
<evidence type="ECO:0000313" key="1">
    <source>
        <dbReference type="EMBL" id="KAL3519877.1"/>
    </source>
</evidence>
<dbReference type="Pfam" id="PF03004">
    <property type="entry name" value="Transposase_24"/>
    <property type="match status" value="1"/>
</dbReference>
<comment type="caution">
    <text evidence="1">The sequence shown here is derived from an EMBL/GenBank/DDBJ whole genome shotgun (WGS) entry which is preliminary data.</text>
</comment>
<evidence type="ECO:0000313" key="2">
    <source>
        <dbReference type="Proteomes" id="UP001630127"/>
    </source>
</evidence>
<sequence length="132" mass="14658">MNQTTEKLSFAEVYEEQKEKLGRSPSRVELFDACYTGSDGNPANKSVGTTLEHQSKLLLRSLDVVSPADLFANVRGKDPPGHVLMYGLGVSQSNVWGKLPSCGTRYRIFLEQSVAMSRMEEKMDEQSRKIAG</sequence>
<dbReference type="Proteomes" id="UP001630127">
    <property type="component" value="Unassembled WGS sequence"/>
</dbReference>
<organism evidence="1 2">
    <name type="scientific">Cinchona calisaya</name>
    <dbReference type="NCBI Taxonomy" id="153742"/>
    <lineage>
        <taxon>Eukaryota</taxon>
        <taxon>Viridiplantae</taxon>
        <taxon>Streptophyta</taxon>
        <taxon>Embryophyta</taxon>
        <taxon>Tracheophyta</taxon>
        <taxon>Spermatophyta</taxon>
        <taxon>Magnoliopsida</taxon>
        <taxon>eudicotyledons</taxon>
        <taxon>Gunneridae</taxon>
        <taxon>Pentapetalae</taxon>
        <taxon>asterids</taxon>
        <taxon>lamiids</taxon>
        <taxon>Gentianales</taxon>
        <taxon>Rubiaceae</taxon>
        <taxon>Cinchonoideae</taxon>
        <taxon>Cinchoneae</taxon>
        <taxon>Cinchona</taxon>
    </lineage>
</organism>
<reference evidence="1 2" key="1">
    <citation type="submission" date="2024-11" db="EMBL/GenBank/DDBJ databases">
        <title>A near-complete genome assembly of Cinchona calisaya.</title>
        <authorList>
            <person name="Lian D.C."/>
            <person name="Zhao X.W."/>
            <person name="Wei L."/>
        </authorList>
    </citation>
    <scope>NUCLEOTIDE SEQUENCE [LARGE SCALE GENOMIC DNA]</scope>
    <source>
        <tissue evidence="1">Nenye</tissue>
    </source>
</reference>
<gene>
    <name evidence="1" type="ORF">ACH5RR_018026</name>
</gene>
<dbReference type="EMBL" id="JBJUIK010000008">
    <property type="protein sequence ID" value="KAL3519877.1"/>
    <property type="molecule type" value="Genomic_DNA"/>
</dbReference>
<accession>A0ABD2ZN65</accession>